<dbReference type="GO" id="GO:0008170">
    <property type="term" value="F:N-methyltransferase activity"/>
    <property type="evidence" value="ECO:0007669"/>
    <property type="project" value="InterPro"/>
</dbReference>
<organism evidence="5 6">
    <name type="scientific">Pseudonocardia halophobica</name>
    <dbReference type="NCBI Taxonomy" id="29401"/>
    <lineage>
        <taxon>Bacteria</taxon>
        <taxon>Bacillati</taxon>
        <taxon>Actinomycetota</taxon>
        <taxon>Actinomycetes</taxon>
        <taxon>Pseudonocardiales</taxon>
        <taxon>Pseudonocardiaceae</taxon>
        <taxon>Pseudonocardia</taxon>
    </lineage>
</organism>
<keyword evidence="2" id="KW-0808">Transferase</keyword>
<dbReference type="InterPro" id="IPR002941">
    <property type="entry name" value="DNA_methylase_N4/N6"/>
</dbReference>
<gene>
    <name evidence="5" type="ORF">GCM10017577_39510</name>
</gene>
<dbReference type="Pfam" id="PF01555">
    <property type="entry name" value="N6_N4_Mtase"/>
    <property type="match status" value="1"/>
</dbReference>
<reference evidence="5" key="2">
    <citation type="submission" date="2023-01" db="EMBL/GenBank/DDBJ databases">
        <authorList>
            <person name="Sun Q."/>
            <person name="Evtushenko L."/>
        </authorList>
    </citation>
    <scope>NUCLEOTIDE SEQUENCE</scope>
    <source>
        <strain evidence="5">VKM Ac-1069</strain>
    </source>
</reference>
<reference evidence="5" key="1">
    <citation type="journal article" date="2014" name="Int. J. Syst. Evol. Microbiol.">
        <title>Complete genome sequence of Corynebacterium casei LMG S-19264T (=DSM 44701T), isolated from a smear-ripened cheese.</title>
        <authorList>
            <consortium name="US DOE Joint Genome Institute (JGI-PGF)"/>
            <person name="Walter F."/>
            <person name="Albersmeier A."/>
            <person name="Kalinowski J."/>
            <person name="Ruckert C."/>
        </authorList>
    </citation>
    <scope>NUCLEOTIDE SEQUENCE</scope>
    <source>
        <strain evidence="5">VKM Ac-1069</strain>
    </source>
</reference>
<evidence type="ECO:0000256" key="1">
    <source>
        <dbReference type="ARBA" id="ARBA00022603"/>
    </source>
</evidence>
<evidence type="ECO:0000313" key="5">
    <source>
        <dbReference type="EMBL" id="GLL12810.1"/>
    </source>
</evidence>
<proteinExistence type="predicted"/>
<dbReference type="InterPro" id="IPR029063">
    <property type="entry name" value="SAM-dependent_MTases_sf"/>
</dbReference>
<evidence type="ECO:0000259" key="4">
    <source>
        <dbReference type="Pfam" id="PF01555"/>
    </source>
</evidence>
<protein>
    <recommendedName>
        <fullName evidence="4">DNA methylase N-4/N-6 domain-containing protein</fullName>
    </recommendedName>
</protein>
<dbReference type="Gene3D" id="3.40.50.150">
    <property type="entry name" value="Vaccinia Virus protein VP39"/>
    <property type="match status" value="1"/>
</dbReference>
<feature type="domain" description="DNA methylase N-4/N-6" evidence="4">
    <location>
        <begin position="70"/>
        <end position="379"/>
    </location>
</feature>
<keyword evidence="6" id="KW-1185">Reference proteome</keyword>
<dbReference type="EMBL" id="BSFQ01000016">
    <property type="protein sequence ID" value="GLL12810.1"/>
    <property type="molecule type" value="Genomic_DNA"/>
</dbReference>
<evidence type="ECO:0000256" key="3">
    <source>
        <dbReference type="ARBA" id="ARBA00022691"/>
    </source>
</evidence>
<dbReference type="RefSeq" id="WP_051737595.1">
    <property type="nucleotide sequence ID" value="NZ_BAAAUZ010000049.1"/>
</dbReference>
<name>A0A9W6L4L5_9PSEU</name>
<dbReference type="PRINTS" id="PR00506">
    <property type="entry name" value="D21N6MTFRASE"/>
</dbReference>
<dbReference type="SUPFAM" id="SSF53335">
    <property type="entry name" value="S-adenosyl-L-methionine-dependent methyltransferases"/>
    <property type="match status" value="1"/>
</dbReference>
<sequence>MTVTDGPGERFGLTWPGRAECLRVIGEPPTGALEPMPAESVDWDTTGNVIVEGDNLEVLKLLSRAYHGAVKLITIDPPYNTGREFLYPDDFADPMAAYLRFSGQVDDLGRRANAAVETAGRRHSRWLSMMYPRLVLARELLRPDGAIFVTIDDTEVAHLRLIMDEIWGEENFVATVAWQKVFAKKNRALISGSHDHVLVYARDVEAWDRRLLPRGAAQEKAFGNPDADPRGPWQSVSFSVRSEGVERAGTYRYPVTLPSGREVWPPAGRHWNGDRVRYEELRADGRIWFGRDGDHPPRVKGFRSEVQAGIVPDTWWRHDETGHNQEAKREVVALFGADEPFTTPKPTRLVRRMLQIGTGPGDLVLDFFAGSGTLGHAVFAENLASGEERRFLLVQLPEPTPGTAYSSIADVTRERVRRAGAALRPEAEPDADLGFRAYRLVAGGGTDLTGLMLAAGHPLTAPVEEVDLAGVAGWSVADGALLACFAPLTEAVVEAMLAREPAVLAVTEEGFGGDDALRLHTLHAVRERNRRGVDLALQVV</sequence>
<dbReference type="GO" id="GO:0032259">
    <property type="term" value="P:methylation"/>
    <property type="evidence" value="ECO:0007669"/>
    <property type="project" value="UniProtKB-KW"/>
</dbReference>
<dbReference type="InterPro" id="IPR002295">
    <property type="entry name" value="N4/N6-MTase_EcoPI_Mod-like"/>
</dbReference>
<dbReference type="PIRSF" id="PIRSF015855">
    <property type="entry name" value="TypeIII_Mtase_mKpnI"/>
    <property type="match status" value="1"/>
</dbReference>
<evidence type="ECO:0000313" key="6">
    <source>
        <dbReference type="Proteomes" id="UP001143463"/>
    </source>
</evidence>
<keyword evidence="1" id="KW-0489">Methyltransferase</keyword>
<evidence type="ECO:0000256" key="2">
    <source>
        <dbReference type="ARBA" id="ARBA00022679"/>
    </source>
</evidence>
<dbReference type="GO" id="GO:0003677">
    <property type="term" value="F:DNA binding"/>
    <property type="evidence" value="ECO:0007669"/>
    <property type="project" value="InterPro"/>
</dbReference>
<dbReference type="AlphaFoldDB" id="A0A9W6L4L5"/>
<comment type="caution">
    <text evidence="5">The sequence shown here is derived from an EMBL/GenBank/DDBJ whole genome shotgun (WGS) entry which is preliminary data.</text>
</comment>
<accession>A0A9W6L4L5</accession>
<dbReference type="Proteomes" id="UP001143463">
    <property type="component" value="Unassembled WGS sequence"/>
</dbReference>
<keyword evidence="3" id="KW-0949">S-adenosyl-L-methionine</keyword>